<accession>A0A3P1WRG7</accession>
<proteinExistence type="predicted"/>
<evidence type="ECO:0000313" key="3">
    <source>
        <dbReference type="EMBL" id="RRD49209.1"/>
    </source>
</evidence>
<name>A0A3P1WRG7_9ACTN</name>
<comment type="caution">
    <text evidence="3">The sequence shown here is derived from an EMBL/GenBank/DDBJ whole genome shotgun (WGS) entry which is preliminary data.</text>
</comment>
<keyword evidence="2" id="KW-0472">Membrane</keyword>
<evidence type="ECO:0000256" key="2">
    <source>
        <dbReference type="SAM" id="Phobius"/>
    </source>
</evidence>
<evidence type="ECO:0000256" key="1">
    <source>
        <dbReference type="SAM" id="MobiDB-lite"/>
    </source>
</evidence>
<dbReference type="RefSeq" id="WP_125228236.1">
    <property type="nucleotide sequence ID" value="NZ_RQYT01000021.1"/>
</dbReference>
<sequence length="434" mass="46606">MDTRDLRNLLHNQSSDTSLNSQGMWEYARQRRSARQRIAAVTAVAVFAVGAGVGALYLNGLSSRHSPDVLTVPSVKPSEVPSAAPEGAPSSTPSTASTEATTGSEPTTSTGEAPPKPGEEPKCVLPMPQSWHAAFEAEPAFDDEDTVALLAPAVRLRSVTTGEETATLSVESTQDGETVIDENVDISRGQPRTDGRFVVYQRPGNQIMVWDRQAGAASQPVEIPGVSEATTTYGVSMGQLWVTVGKVTPNSGDPTFYDARLYHVDLKAGTQATLVLENQTFEPLPPVNGDGQVGFVDKGAVFIDPDGRMTPVLEGDVDRSVMDRDGDLTVLVESGETGGVFLHHPSWGEPVQMKNWWIDTYGGLAGDWMVPEARRIHNLRTQATLEDTSQDNVQYNIVWGETAMLVRTTQAQDGSNGVSAIALSDLPQEDLTCK</sequence>
<feature type="transmembrane region" description="Helical" evidence="2">
    <location>
        <begin position="38"/>
        <end position="58"/>
    </location>
</feature>
<reference evidence="3 4" key="1">
    <citation type="submission" date="2018-11" db="EMBL/GenBank/DDBJ databases">
        <title>Genomes From Bacteria Associated with the Canine Oral Cavity: a Test Case for Automated Genome-Based Taxonomic Assignment.</title>
        <authorList>
            <person name="Coil D.A."/>
            <person name="Jospin G."/>
            <person name="Darling A.E."/>
            <person name="Wallis C."/>
            <person name="Davis I.J."/>
            <person name="Harris S."/>
            <person name="Eisen J.A."/>
            <person name="Holcombe L.J."/>
            <person name="O'Flynn C."/>
        </authorList>
    </citation>
    <scope>NUCLEOTIDE SEQUENCE [LARGE SCALE GENOMIC DNA]</scope>
    <source>
        <strain evidence="3 4">OH2822_COT-296</strain>
    </source>
</reference>
<keyword evidence="2" id="KW-0812">Transmembrane</keyword>
<evidence type="ECO:0000313" key="4">
    <source>
        <dbReference type="Proteomes" id="UP000280935"/>
    </source>
</evidence>
<gene>
    <name evidence="3" type="ORF">EII35_09510</name>
</gene>
<dbReference type="OrthoDB" id="134475at2"/>
<dbReference type="AlphaFoldDB" id="A0A3P1WRG7"/>
<protein>
    <submittedName>
        <fullName evidence="3">Uncharacterized protein</fullName>
    </submittedName>
</protein>
<dbReference type="Proteomes" id="UP000280935">
    <property type="component" value="Unassembled WGS sequence"/>
</dbReference>
<keyword evidence="2" id="KW-1133">Transmembrane helix</keyword>
<feature type="compositionally biased region" description="Low complexity" evidence="1">
    <location>
        <begin position="77"/>
        <end position="113"/>
    </location>
</feature>
<feature type="region of interest" description="Disordered" evidence="1">
    <location>
        <begin position="70"/>
        <end position="125"/>
    </location>
</feature>
<dbReference type="EMBL" id="RQYT01000021">
    <property type="protein sequence ID" value="RRD49209.1"/>
    <property type="molecule type" value="Genomic_DNA"/>
</dbReference>
<organism evidence="3 4">
    <name type="scientific">Arachnia propionica</name>
    <dbReference type="NCBI Taxonomy" id="1750"/>
    <lineage>
        <taxon>Bacteria</taxon>
        <taxon>Bacillati</taxon>
        <taxon>Actinomycetota</taxon>
        <taxon>Actinomycetes</taxon>
        <taxon>Propionibacteriales</taxon>
        <taxon>Propionibacteriaceae</taxon>
        <taxon>Arachnia</taxon>
    </lineage>
</organism>